<dbReference type="RefSeq" id="WP_164362226.1">
    <property type="nucleotide sequence ID" value="NZ_CP066776.1"/>
</dbReference>
<keyword evidence="2" id="KW-1185">Reference proteome</keyword>
<proteinExistence type="predicted"/>
<reference evidence="1 2" key="1">
    <citation type="submission" date="2020-12" db="EMBL/GenBank/DDBJ databases">
        <title>Sulforoseuscoccus oceanibium gen. nov., sp. nov., a representative of the phylum Verrucomicrobia with special cytoplasmic membrane, and proposal of Sulforoseuscoccusaceae fam. nov.</title>
        <authorList>
            <person name="Xi F."/>
        </authorList>
    </citation>
    <scope>NUCLEOTIDE SEQUENCE [LARGE SCALE GENOMIC DNA]</scope>
    <source>
        <strain evidence="1 2">T37</strain>
    </source>
</reference>
<name>A0A6B3L7H6_9BACT</name>
<dbReference type="AlphaFoldDB" id="A0A6B3L7H6"/>
<gene>
    <name evidence="1" type="ORF">G3M56_010435</name>
</gene>
<sequence>MAKLSHKKKRQLMTGLRWGVGVAVVGGLIYGMVTVAQNVGEKEKDYDAFAESIADQKRGPRTQIGDVPVEARYVEALALVDEKKLDEARLILREIAPPRAEGVEPVGHVPAHLWLGLDLVRPAVVTDRSMLVRQSPILSTFRSNDLAAMAPELVQRARDHFRAADTLEPKQATGALWMAEIALARGRTGEAALVLMEAATRPQSPQAGVMIPLVHVARMLPEDGPVYQEWWHSFAIQGNETLQKPGDLDVRLDYAATALMLRKYDNCAVILQKMRTDFYDTRRYPGVHQAWDGMMMALEYSKALDAMGVGDDLEPDVKAAARHLCAALRYLPTEGTLVEVMGQFATENPEVRPAVTEAFAESVEAEGVSDAVFASVQRFLGEWAQDRGELEDAMKFFEEAADADPHNAVMLLSLARNARARGESEMAYELADQSVRLAKDPEVLLGEAYDLRGRLAFELEKWDVVIGDLEKALDRSVVPKELHSMLAAAYAKVGDEALSKRHSAMAE</sequence>
<dbReference type="Gene3D" id="1.25.40.10">
    <property type="entry name" value="Tetratricopeptide repeat domain"/>
    <property type="match status" value="1"/>
</dbReference>
<dbReference type="EMBL" id="CP066776">
    <property type="protein sequence ID" value="QQL44302.1"/>
    <property type="molecule type" value="Genomic_DNA"/>
</dbReference>
<dbReference type="Proteomes" id="UP000475117">
    <property type="component" value="Chromosome"/>
</dbReference>
<dbReference type="InterPro" id="IPR019734">
    <property type="entry name" value="TPR_rpt"/>
</dbReference>
<dbReference type="SUPFAM" id="SSF48452">
    <property type="entry name" value="TPR-like"/>
    <property type="match status" value="1"/>
</dbReference>
<protein>
    <submittedName>
        <fullName evidence="1">Uncharacterized protein</fullName>
    </submittedName>
</protein>
<evidence type="ECO:0000313" key="1">
    <source>
        <dbReference type="EMBL" id="QQL44302.1"/>
    </source>
</evidence>
<dbReference type="PROSITE" id="PS50005">
    <property type="entry name" value="TPR"/>
    <property type="match status" value="1"/>
</dbReference>
<dbReference type="InterPro" id="IPR011990">
    <property type="entry name" value="TPR-like_helical_dom_sf"/>
</dbReference>
<accession>A0A6B3L7H6</accession>
<evidence type="ECO:0000313" key="2">
    <source>
        <dbReference type="Proteomes" id="UP000475117"/>
    </source>
</evidence>
<organism evidence="1 2">
    <name type="scientific">Sulfuriroseicoccus oceanibius</name>
    <dbReference type="NCBI Taxonomy" id="2707525"/>
    <lineage>
        <taxon>Bacteria</taxon>
        <taxon>Pseudomonadati</taxon>
        <taxon>Verrucomicrobiota</taxon>
        <taxon>Verrucomicrobiia</taxon>
        <taxon>Verrucomicrobiales</taxon>
        <taxon>Verrucomicrobiaceae</taxon>
        <taxon>Sulfuriroseicoccus</taxon>
    </lineage>
</organism>
<dbReference type="KEGG" id="soa:G3M56_010435"/>